<dbReference type="Pfam" id="PF00656">
    <property type="entry name" value="Peptidase_C14"/>
    <property type="match status" value="1"/>
</dbReference>
<keyword evidence="1" id="KW-0677">Repeat</keyword>
<keyword evidence="7" id="KW-1185">Reference proteome</keyword>
<comment type="caution">
    <text evidence="6">The sequence shown here is derived from an EMBL/GenBank/DDBJ whole genome shotgun (WGS) entry which is preliminary data.</text>
</comment>
<evidence type="ECO:0000313" key="6">
    <source>
        <dbReference type="EMBL" id="MCR6484982.1"/>
    </source>
</evidence>
<dbReference type="SUPFAM" id="SSF52540">
    <property type="entry name" value="P-loop containing nucleoside triphosphate hydrolases"/>
    <property type="match status" value="4"/>
</dbReference>
<dbReference type="EMBL" id="JAMXQV010000009">
    <property type="protein sequence ID" value="MCR6484982.1"/>
    <property type="molecule type" value="Genomic_DNA"/>
</dbReference>
<dbReference type="Pfam" id="PF01580">
    <property type="entry name" value="FtsK_SpoIIIE"/>
    <property type="match status" value="3"/>
</dbReference>
<feature type="binding site" evidence="4">
    <location>
        <begin position="1217"/>
        <end position="1224"/>
    </location>
    <ligand>
        <name>ATP</name>
        <dbReference type="ChEBI" id="CHEBI:30616"/>
    </ligand>
</feature>
<dbReference type="InterPro" id="IPR050206">
    <property type="entry name" value="FtsK/SpoIIIE/SftA"/>
</dbReference>
<evidence type="ECO:0000259" key="5">
    <source>
        <dbReference type="PROSITE" id="PS50901"/>
    </source>
</evidence>
<feature type="binding site" evidence="4">
    <location>
        <begin position="927"/>
        <end position="934"/>
    </location>
    <ligand>
        <name>ATP</name>
        <dbReference type="ChEBI" id="CHEBI:30616"/>
    </ligand>
</feature>
<evidence type="ECO:0000256" key="3">
    <source>
        <dbReference type="ARBA" id="ARBA00022840"/>
    </source>
</evidence>
<dbReference type="PANTHER" id="PTHR22683:SF1">
    <property type="entry name" value="TYPE VII SECRETION SYSTEM PROTEIN ESSC"/>
    <property type="match status" value="1"/>
</dbReference>
<dbReference type="GO" id="GO:0004197">
    <property type="term" value="F:cysteine-type endopeptidase activity"/>
    <property type="evidence" value="ECO:0007669"/>
    <property type="project" value="InterPro"/>
</dbReference>
<gene>
    <name evidence="6" type="primary">eccCb</name>
    <name evidence="6" type="ORF">M8542_19310</name>
</gene>
<feature type="binding site" evidence="4">
    <location>
        <begin position="313"/>
        <end position="320"/>
    </location>
    <ligand>
        <name>ATP</name>
        <dbReference type="ChEBI" id="CHEBI:30616"/>
    </ligand>
</feature>
<protein>
    <submittedName>
        <fullName evidence="6">Type VII secretion protein EccCb</fullName>
    </submittedName>
</protein>
<accession>A0A9X2NDJ0</accession>
<evidence type="ECO:0000256" key="4">
    <source>
        <dbReference type="PROSITE-ProRule" id="PRU00289"/>
    </source>
</evidence>
<dbReference type="RefSeq" id="WP_257921600.1">
    <property type="nucleotide sequence ID" value="NZ_JAMXQV010000009.1"/>
</dbReference>
<sequence length="1436" mass="156605">MGRRLALLVATSRYVDPKLPNLRAPVQETQQLAQLLQDPAIGEFDTVSVVLDNRKSLVEYEMEKLFGDCSPDDLVLLYISGHGIKNADRQLFFATNDTESHRPWSTAVPATLVHSLLRECPARNKAVLLDCCYSGIALRLPAAKSESRVEIVDSLGKGTYIMTATNAVERAYEDEKLVLNEPQPFSIFTDAVIKGLSGGVAARGDADVITAEDLYTYVYDELRRRDDADRIQLPSRYNTAEGSFKIANVKSRRLIVDEYAESPRLEELLASPGPAVPGALVVPIGQAYRSGRPGDDVLRVNFTGQDGHIGVVGKIWSGKSVLVRTMLEGLRAGNAPGEVAFYCFDSGGQFSGLSGPEVREVVSPFDGDRIERLLGRIDAEITRRHKLFRAARLNDFAQFRRVRELGKLPPGDNADLFVVVDGWDQFDEEVPGLRQAMKKIAGSGLDMGVHVVVTARHWAEIPAEIERLLGARIELVLTDPAESKLDPELAATLPDRVGWGLYNGKRFLTALPGRPDSEADLQQIIATLESAAFTGEPVEAPDPLLSDPSLLELLGIPGTPATFDIQQAWRRRPIRQRYRVPFGVGEDGRPVELDLKESAQEGMGPHGLCVGATGSGKSEFLRTLMLGLLTTHSPAELNAVLIDFKGGATFRGLERAPHVSAVITNLADDVALLDRAQEALLGEMNRRQEVLRQNGGHQNVWKYNEARENGAGLDPLPALFIVVDEFAELLVAKPDFVDVFVAIGRVGRSLGMYLLLSSQRLEEGRLRGLDTHLSYRIALRTLSASESRSVINVPDAYELPRIPGSGYLRIGTDDPVRFKTAYVSDPLPVEDDAAAPGTELDVVVSRLAELGPPAHEVWLPPLRDPYPLDALLPDLGPTGDRGLSPAGFAGAGRLQVPLGIIDRPYEQRRDPLWADFSGAAGHGVIVGGPQSGKSTMLRTLILSTALTHTPAEAQFYCLDLGGGGLAALADLPHVGGVAVARREPDKARRIVAELTALLSEREGRFRELGIDSMTEFRARKRRGEIGPEQDPFGDAFLIVDNWRALRDDFEELEATITRLAALGLSYGIHVVLAANRWADIRPAVKDLLGTRFELRLGDPTESDIDRRTAVKVPPHQPGRGLSREKLHMLTCLPRIDGSSDPATTAAGTADAVTRIKAAWTGPAAPEVRLLPQLIDYDDLLEADTARDTRLIPIGVDEEALQPVYLDFNAEPHFYAFADGESGKTNLLRQIARGIAERYTPKEAVILLVDYRRTMLGYLQGDALLGYAVSSTQLEGMISDVHGSMQRRLPGPDITQEQLRNRSWWTGPELFILVDDYDLVATSTSNPLRPLAEFLPQAKDVGLHLVVVRRAGGGSKALYDPIIGKLREVAQPGLVMNGSREEGALVGTVRAGAMPPGRGTLVSRKFGKQLIQVSWIDQDAVVDPRPAETEVGAEAKG</sequence>
<dbReference type="InterPro" id="IPR002543">
    <property type="entry name" value="FtsK_dom"/>
</dbReference>
<dbReference type="InterPro" id="IPR027417">
    <property type="entry name" value="P-loop_NTPase"/>
</dbReference>
<dbReference type="PROSITE" id="PS50901">
    <property type="entry name" value="FTSK"/>
    <property type="match status" value="4"/>
</dbReference>
<dbReference type="Gene3D" id="3.40.50.300">
    <property type="entry name" value="P-loop containing nucleotide triphosphate hydrolases"/>
    <property type="match status" value="4"/>
</dbReference>
<dbReference type="GO" id="GO:0003677">
    <property type="term" value="F:DNA binding"/>
    <property type="evidence" value="ECO:0007669"/>
    <property type="project" value="InterPro"/>
</dbReference>
<feature type="domain" description="FtsK" evidence="5">
    <location>
        <begin position="588"/>
        <end position="788"/>
    </location>
</feature>
<dbReference type="PANTHER" id="PTHR22683">
    <property type="entry name" value="SPORULATION PROTEIN RELATED"/>
    <property type="match status" value="1"/>
</dbReference>
<proteinExistence type="predicted"/>
<dbReference type="NCBIfam" id="TIGR03925">
    <property type="entry name" value="T7SS_EccC_b"/>
    <property type="match status" value="1"/>
</dbReference>
<dbReference type="Proteomes" id="UP001144096">
    <property type="component" value="Unassembled WGS sequence"/>
</dbReference>
<dbReference type="Gene3D" id="3.40.50.1460">
    <property type="match status" value="1"/>
</dbReference>
<feature type="domain" description="FtsK" evidence="5">
    <location>
        <begin position="909"/>
        <end position="1103"/>
    </location>
</feature>
<dbReference type="InterPro" id="IPR011600">
    <property type="entry name" value="Pept_C14_caspase"/>
</dbReference>
<feature type="domain" description="FtsK" evidence="5">
    <location>
        <begin position="294"/>
        <end position="484"/>
    </location>
</feature>
<keyword evidence="3 4" id="KW-0067">ATP-binding</keyword>
<evidence type="ECO:0000256" key="2">
    <source>
        <dbReference type="ARBA" id="ARBA00022741"/>
    </source>
</evidence>
<dbReference type="GO" id="GO:0006508">
    <property type="term" value="P:proteolysis"/>
    <property type="evidence" value="ECO:0007669"/>
    <property type="project" value="InterPro"/>
</dbReference>
<feature type="domain" description="FtsK" evidence="5">
    <location>
        <begin position="1200"/>
        <end position="1384"/>
    </location>
</feature>
<evidence type="ECO:0000256" key="1">
    <source>
        <dbReference type="ARBA" id="ARBA00022737"/>
    </source>
</evidence>
<feature type="binding site" evidence="4">
    <location>
        <begin position="611"/>
        <end position="618"/>
    </location>
    <ligand>
        <name>ATP</name>
        <dbReference type="ChEBI" id="CHEBI:30616"/>
    </ligand>
</feature>
<evidence type="ECO:0000313" key="7">
    <source>
        <dbReference type="Proteomes" id="UP001144096"/>
    </source>
</evidence>
<dbReference type="SMART" id="SM00382">
    <property type="entry name" value="AAA"/>
    <property type="match status" value="3"/>
</dbReference>
<name>A0A9X2NDJ0_9PSEU</name>
<dbReference type="SUPFAM" id="SSF52129">
    <property type="entry name" value="Caspase-like"/>
    <property type="match status" value="1"/>
</dbReference>
<organism evidence="6 7">
    <name type="scientific">Amycolatopsis iheyensis</name>
    <dbReference type="NCBI Taxonomy" id="2945988"/>
    <lineage>
        <taxon>Bacteria</taxon>
        <taxon>Bacillati</taxon>
        <taxon>Actinomycetota</taxon>
        <taxon>Actinomycetes</taxon>
        <taxon>Pseudonocardiales</taxon>
        <taxon>Pseudonocardiaceae</taxon>
        <taxon>Amycolatopsis</taxon>
    </lineage>
</organism>
<dbReference type="InterPro" id="IPR023837">
    <property type="entry name" value="EccCb-like_Actinobacteria"/>
</dbReference>
<reference evidence="6" key="1">
    <citation type="submission" date="2022-06" db="EMBL/GenBank/DDBJ databases">
        <title>Amycolatopsis iheyaensis sp. nov., a new species of the genus Amycolatopsis isolated from soil in Iheya island, Japan.</title>
        <authorList>
            <person name="Ngamcharungchit C."/>
            <person name="Kanto H."/>
            <person name="Take A."/>
            <person name="Intra B."/>
            <person name="Matsumoto A."/>
            <person name="Panbangred W."/>
            <person name="Inahashi Y."/>
        </authorList>
    </citation>
    <scope>NUCLEOTIDE SEQUENCE</scope>
    <source>
        <strain evidence="6">OK19-0408</strain>
    </source>
</reference>
<dbReference type="InterPro" id="IPR029030">
    <property type="entry name" value="Caspase-like_dom_sf"/>
</dbReference>
<dbReference type="InterPro" id="IPR003593">
    <property type="entry name" value="AAA+_ATPase"/>
</dbReference>
<dbReference type="NCBIfam" id="NF047832">
    <property type="entry name" value="caspase_w_EACC1"/>
    <property type="match status" value="1"/>
</dbReference>
<keyword evidence="2 4" id="KW-0547">Nucleotide-binding</keyword>
<dbReference type="GO" id="GO:0005524">
    <property type="term" value="F:ATP binding"/>
    <property type="evidence" value="ECO:0007669"/>
    <property type="project" value="UniProtKB-UniRule"/>
</dbReference>